<organism evidence="3 4">
    <name type="scientific">Mytilus coruscus</name>
    <name type="common">Sea mussel</name>
    <dbReference type="NCBI Taxonomy" id="42192"/>
    <lineage>
        <taxon>Eukaryota</taxon>
        <taxon>Metazoa</taxon>
        <taxon>Spiralia</taxon>
        <taxon>Lophotrochozoa</taxon>
        <taxon>Mollusca</taxon>
        <taxon>Bivalvia</taxon>
        <taxon>Autobranchia</taxon>
        <taxon>Pteriomorphia</taxon>
        <taxon>Mytilida</taxon>
        <taxon>Mytiloidea</taxon>
        <taxon>Mytilidae</taxon>
        <taxon>Mytilinae</taxon>
        <taxon>Mytilus</taxon>
    </lineage>
</organism>
<feature type="region of interest" description="Disordered" evidence="1">
    <location>
        <begin position="131"/>
        <end position="162"/>
    </location>
</feature>
<feature type="region of interest" description="Disordered" evidence="1">
    <location>
        <begin position="77"/>
        <end position="114"/>
    </location>
</feature>
<evidence type="ECO:0000256" key="1">
    <source>
        <dbReference type="SAM" id="MobiDB-lite"/>
    </source>
</evidence>
<feature type="domain" description="Integrase p58-like C-terminal" evidence="2">
    <location>
        <begin position="14"/>
        <end position="46"/>
    </location>
</feature>
<gene>
    <name evidence="3" type="ORF">MCOR_9324</name>
</gene>
<keyword evidence="4" id="KW-1185">Reference proteome</keyword>
<proteinExistence type="predicted"/>
<sequence length="178" mass="20516">MQQLCYLLYINWTGPWVIFEKLTDVLFKIRHSKNSPNAVVHADNLKNKGEKSVPWYKPQKTILHGQPSEINYFDSEQEEWRNDATGHTNDTDKEPPIRMQSDEREPDENDLIDNSLEPLFGSIDKTLEPLHGSLNKTLEPPEPLNGTGDRSKSVTSPMSLPIISTRHGRIVRIPKRYR</sequence>
<name>A0A6J8AM13_MYTCO</name>
<dbReference type="AlphaFoldDB" id="A0A6J8AM13"/>
<dbReference type="Proteomes" id="UP000507470">
    <property type="component" value="Unassembled WGS sequence"/>
</dbReference>
<evidence type="ECO:0000313" key="3">
    <source>
        <dbReference type="EMBL" id="CAC5370512.1"/>
    </source>
</evidence>
<protein>
    <recommendedName>
        <fullName evidence="2">Integrase p58-like C-terminal domain-containing protein</fullName>
    </recommendedName>
</protein>
<dbReference type="InterPro" id="IPR054465">
    <property type="entry name" value="Integrase_p58-like_C"/>
</dbReference>
<feature type="compositionally biased region" description="Basic and acidic residues" evidence="1">
    <location>
        <begin position="78"/>
        <end position="103"/>
    </location>
</feature>
<evidence type="ECO:0000259" key="2">
    <source>
        <dbReference type="Pfam" id="PF22938"/>
    </source>
</evidence>
<dbReference type="Pfam" id="PF22938">
    <property type="entry name" value="Integrase_p58_C"/>
    <property type="match status" value="1"/>
</dbReference>
<evidence type="ECO:0000313" key="4">
    <source>
        <dbReference type="Proteomes" id="UP000507470"/>
    </source>
</evidence>
<dbReference type="EMBL" id="CACVKT020001710">
    <property type="protein sequence ID" value="CAC5370512.1"/>
    <property type="molecule type" value="Genomic_DNA"/>
</dbReference>
<accession>A0A6J8AM13</accession>
<reference evidence="3 4" key="1">
    <citation type="submission" date="2020-06" db="EMBL/GenBank/DDBJ databases">
        <authorList>
            <person name="Li R."/>
            <person name="Bekaert M."/>
        </authorList>
    </citation>
    <scope>NUCLEOTIDE SEQUENCE [LARGE SCALE GENOMIC DNA]</scope>
    <source>
        <strain evidence="4">wild</strain>
    </source>
</reference>